<keyword evidence="9" id="KW-1185">Reference proteome</keyword>
<name>A0A3P7Q3E3_DIBLA</name>
<evidence type="ECO:0000256" key="2">
    <source>
        <dbReference type="ARBA" id="ARBA00022688"/>
    </source>
</evidence>
<evidence type="ECO:0000256" key="4">
    <source>
        <dbReference type="ARBA" id="ARBA00023002"/>
    </source>
</evidence>
<gene>
    <name evidence="8" type="ORF">DILT_LOCUS14819</name>
</gene>
<dbReference type="GO" id="GO:2000377">
    <property type="term" value="P:regulation of reactive oxygen species metabolic process"/>
    <property type="evidence" value="ECO:0007669"/>
    <property type="project" value="TreeGrafter"/>
</dbReference>
<dbReference type="EMBL" id="UYRU01076001">
    <property type="protein sequence ID" value="VDN26492.1"/>
    <property type="molecule type" value="Genomic_DNA"/>
</dbReference>
<keyword evidence="6" id="KW-0503">Monooxygenase</keyword>
<dbReference type="GO" id="GO:0008682">
    <property type="term" value="F:3-demethoxyubiquinol 3-hydroxylase activity"/>
    <property type="evidence" value="ECO:0007669"/>
    <property type="project" value="TreeGrafter"/>
</dbReference>
<dbReference type="Proteomes" id="UP000281553">
    <property type="component" value="Unassembled WGS sequence"/>
</dbReference>
<evidence type="ECO:0008006" key="10">
    <source>
        <dbReference type="Google" id="ProtNLM"/>
    </source>
</evidence>
<keyword evidence="2" id="KW-0831">Ubiquinone biosynthesis</keyword>
<dbReference type="AlphaFoldDB" id="A0A3P7Q3E3"/>
<dbReference type="SUPFAM" id="SSF47240">
    <property type="entry name" value="Ferritin-like"/>
    <property type="match status" value="1"/>
</dbReference>
<evidence type="ECO:0000313" key="9">
    <source>
        <dbReference type="Proteomes" id="UP000281553"/>
    </source>
</evidence>
<proteinExistence type="predicted"/>
<keyword evidence="3" id="KW-0479">Metal-binding</keyword>
<evidence type="ECO:0000256" key="6">
    <source>
        <dbReference type="ARBA" id="ARBA00023033"/>
    </source>
</evidence>
<evidence type="ECO:0000313" key="8">
    <source>
        <dbReference type="EMBL" id="VDN26492.1"/>
    </source>
</evidence>
<comment type="pathway">
    <text evidence="1">Cofactor biosynthesis; ubiquinone biosynthesis.</text>
</comment>
<dbReference type="PANTHER" id="PTHR11237">
    <property type="entry name" value="COENZYME Q10 BIOSYNTHESIS PROTEIN 7"/>
    <property type="match status" value="1"/>
</dbReference>
<dbReference type="OrthoDB" id="275371at2759"/>
<dbReference type="GO" id="GO:0005634">
    <property type="term" value="C:nucleus"/>
    <property type="evidence" value="ECO:0007669"/>
    <property type="project" value="TreeGrafter"/>
</dbReference>
<dbReference type="GO" id="GO:0005743">
    <property type="term" value="C:mitochondrial inner membrane"/>
    <property type="evidence" value="ECO:0007669"/>
    <property type="project" value="TreeGrafter"/>
</dbReference>
<dbReference type="PANTHER" id="PTHR11237:SF4">
    <property type="entry name" value="5-DEMETHOXYUBIQUINONE HYDROXYLASE, MITOCHONDRIAL"/>
    <property type="match status" value="1"/>
</dbReference>
<evidence type="ECO:0000256" key="1">
    <source>
        <dbReference type="ARBA" id="ARBA00004749"/>
    </source>
</evidence>
<dbReference type="InterPro" id="IPR011566">
    <property type="entry name" value="Ubq_synth_Coq7"/>
</dbReference>
<evidence type="ECO:0000256" key="3">
    <source>
        <dbReference type="ARBA" id="ARBA00022723"/>
    </source>
</evidence>
<protein>
    <recommendedName>
        <fullName evidence="10">Ubiquinone biosynthesis monooxygenase COQ7</fullName>
    </recommendedName>
</protein>
<dbReference type="GO" id="GO:0008340">
    <property type="term" value="P:determination of adult lifespan"/>
    <property type="evidence" value="ECO:0007669"/>
    <property type="project" value="TreeGrafter"/>
</dbReference>
<keyword evidence="5" id="KW-0408">Iron</keyword>
<accession>A0A3P7Q3E3</accession>
<evidence type="ECO:0000256" key="7">
    <source>
        <dbReference type="ARBA" id="ARBA00023136"/>
    </source>
</evidence>
<reference evidence="8 9" key="1">
    <citation type="submission" date="2018-11" db="EMBL/GenBank/DDBJ databases">
        <authorList>
            <consortium name="Pathogen Informatics"/>
        </authorList>
    </citation>
    <scope>NUCLEOTIDE SEQUENCE [LARGE SCALE GENOMIC DNA]</scope>
</reference>
<keyword evidence="4" id="KW-0560">Oxidoreductase</keyword>
<evidence type="ECO:0000256" key="5">
    <source>
        <dbReference type="ARBA" id="ARBA00023004"/>
    </source>
</evidence>
<dbReference type="GO" id="GO:0046872">
    <property type="term" value="F:metal ion binding"/>
    <property type="evidence" value="ECO:0007669"/>
    <property type="project" value="UniProtKB-KW"/>
</dbReference>
<keyword evidence="7" id="KW-0472">Membrane</keyword>
<dbReference type="GO" id="GO:0006744">
    <property type="term" value="P:ubiquinone biosynthetic process"/>
    <property type="evidence" value="ECO:0007669"/>
    <property type="project" value="UniProtKB-KW"/>
</dbReference>
<dbReference type="GO" id="GO:0010468">
    <property type="term" value="P:regulation of gene expression"/>
    <property type="evidence" value="ECO:0007669"/>
    <property type="project" value="TreeGrafter"/>
</dbReference>
<dbReference type="InterPro" id="IPR009078">
    <property type="entry name" value="Ferritin-like_SF"/>
</dbReference>
<dbReference type="Pfam" id="PF03232">
    <property type="entry name" value="COQ7"/>
    <property type="match status" value="1"/>
</dbReference>
<organism evidence="8 9">
    <name type="scientific">Dibothriocephalus latus</name>
    <name type="common">Fish tapeworm</name>
    <name type="synonym">Diphyllobothrium latum</name>
    <dbReference type="NCBI Taxonomy" id="60516"/>
    <lineage>
        <taxon>Eukaryota</taxon>
        <taxon>Metazoa</taxon>
        <taxon>Spiralia</taxon>
        <taxon>Lophotrochozoa</taxon>
        <taxon>Platyhelminthes</taxon>
        <taxon>Cestoda</taxon>
        <taxon>Eucestoda</taxon>
        <taxon>Diphyllobothriidea</taxon>
        <taxon>Diphyllobothriidae</taxon>
        <taxon>Dibothriocephalus</taxon>
    </lineage>
</organism>
<sequence length="152" mass="17111">MLSSSLLLTSAPLCRLLFTSQHMLDQEKHHLKTFEELIPKNRVRPTALLPIFSIAAYAVGVATALLGEKSAMACTVAVESVVGNHYNDQIRELLQEDPKAHAELLQTLKQFRDEEMEHHDTGLANEAEMVRWAFHNLALELLCSLLLTWSHP</sequence>